<dbReference type="KEGG" id="acan:ACA1_071500"/>
<evidence type="ECO:0000313" key="2">
    <source>
        <dbReference type="Proteomes" id="UP000011083"/>
    </source>
</evidence>
<reference evidence="1 2" key="1">
    <citation type="journal article" date="2013" name="Genome Biol.">
        <title>Genome of Acanthamoeba castellanii highlights extensive lateral gene transfer and early evolution of tyrosine kinase signaling.</title>
        <authorList>
            <person name="Clarke M."/>
            <person name="Lohan A.J."/>
            <person name="Liu B."/>
            <person name="Lagkouvardos I."/>
            <person name="Roy S."/>
            <person name="Zafar N."/>
            <person name="Bertelli C."/>
            <person name="Schilde C."/>
            <person name="Kianianmomeni A."/>
            <person name="Burglin T.R."/>
            <person name="Frech C."/>
            <person name="Turcotte B."/>
            <person name="Kopec K.O."/>
            <person name="Synnott J.M."/>
            <person name="Choo C."/>
            <person name="Paponov I."/>
            <person name="Finkler A."/>
            <person name="Soon Heng Tan C."/>
            <person name="Hutchins A.P."/>
            <person name="Weinmeier T."/>
            <person name="Rattei T."/>
            <person name="Chu J.S."/>
            <person name="Gimenez G."/>
            <person name="Irimia M."/>
            <person name="Rigden D.J."/>
            <person name="Fitzpatrick D.A."/>
            <person name="Lorenzo-Morales J."/>
            <person name="Bateman A."/>
            <person name="Chiu C.H."/>
            <person name="Tang P."/>
            <person name="Hegemann P."/>
            <person name="Fromm H."/>
            <person name="Raoult D."/>
            <person name="Greub G."/>
            <person name="Miranda-Saavedra D."/>
            <person name="Chen N."/>
            <person name="Nash P."/>
            <person name="Ginger M.L."/>
            <person name="Horn M."/>
            <person name="Schaap P."/>
            <person name="Caler L."/>
            <person name="Loftus B."/>
        </authorList>
    </citation>
    <scope>NUCLEOTIDE SEQUENCE [LARGE SCALE GENOMIC DNA]</scope>
    <source>
        <strain evidence="1 2">Neff</strain>
    </source>
</reference>
<proteinExistence type="predicted"/>
<dbReference type="RefSeq" id="XP_004353056.1">
    <property type="nucleotide sequence ID" value="XM_004353004.1"/>
</dbReference>
<protein>
    <submittedName>
        <fullName evidence="1">Uncharacterized protein</fullName>
    </submittedName>
</protein>
<dbReference type="AlphaFoldDB" id="L8HFL8"/>
<dbReference type="EMBL" id="KB007857">
    <property type="protein sequence ID" value="ELR23528.1"/>
    <property type="molecule type" value="Genomic_DNA"/>
</dbReference>
<keyword evidence="2" id="KW-1185">Reference proteome</keyword>
<dbReference type="GeneID" id="14924509"/>
<name>L8HFL8_ACACF</name>
<evidence type="ECO:0000313" key="1">
    <source>
        <dbReference type="EMBL" id="ELR23528.1"/>
    </source>
</evidence>
<organism evidence="1 2">
    <name type="scientific">Acanthamoeba castellanii (strain ATCC 30010 / Neff)</name>
    <dbReference type="NCBI Taxonomy" id="1257118"/>
    <lineage>
        <taxon>Eukaryota</taxon>
        <taxon>Amoebozoa</taxon>
        <taxon>Discosea</taxon>
        <taxon>Longamoebia</taxon>
        <taxon>Centramoebida</taxon>
        <taxon>Acanthamoebidae</taxon>
        <taxon>Acanthamoeba</taxon>
    </lineage>
</organism>
<accession>L8HFL8</accession>
<dbReference type="Proteomes" id="UP000011083">
    <property type="component" value="Unassembled WGS sequence"/>
</dbReference>
<gene>
    <name evidence="1" type="ORF">ACA1_071500</name>
</gene>
<dbReference type="SUPFAM" id="SSF52047">
    <property type="entry name" value="RNI-like"/>
    <property type="match status" value="1"/>
</dbReference>
<sequence length="172" mass="18884">METLVEWEGLQSLTLRDCTFPDSAAGLGPCLFSTLLYKLVLGRNEQSAGYPTTYCVHKSILESVAGLTQLEELRLCNRDELNGDVLARILQFENLRYKLDLSLSPLWSLGSIEKPNASLVDCLPDDFASLGAALPSVVTTATEDTVSRLLSTMPNVEQVTLKPPQGNRHMLT</sequence>
<dbReference type="VEuPathDB" id="AmoebaDB:ACA1_071500"/>